<dbReference type="InterPro" id="IPR051087">
    <property type="entry name" value="Mitochondrial_ACSM"/>
</dbReference>
<evidence type="ECO:0000256" key="2">
    <source>
        <dbReference type="ARBA" id="ARBA00022598"/>
    </source>
</evidence>
<feature type="domain" description="AMP-dependent synthetase/ligase" evidence="5">
    <location>
        <begin position="40"/>
        <end position="406"/>
    </location>
</feature>
<sequence length="568" mass="64670">MITDIAMTEVKGNIGDYEETYKTFSIDVPKHYNFAFDVIDAWAKRDRNHLAMIWTNQDGEEKKFTFWDLMIHSNEAANILMKFGIQKGDRVLLMLPRVPEWWILVLGIMKLGAVFSPSPHMLTVKDIAYRMKVGGFKMVITDSENMAKVDEVAAQCPHLQLRMTVDDKPGEKIPGHWIGYQNELKYPAPVSTKLVSSSGRKVLSTDPMLIYFTSGTTKDPKMVLHDYAHPLGQIVTAKFWHDLTEHDVHFTVSDTGWAKCGWGKIYGQWICGACIFVYDYRTKFHATELLPLIERYGITSFCAPPTIYRMLIIADLKKFSFSELRTCTSAGEPLNPEVIRIWREGTGITIREGYGQTETCCCIATLPGMEVKQGSMGKPVPGWHIQLQDDEGHEVPHGEIGKISVSLNPRPVGLIREYLNNPEENASMFVNGWYYTGDKARLDEDGYFWFVGRNDDVIKSSGYRISPFEVESTLLEHPAVKESAVVGSPDEIRGMVIKAFIVLHSGYQPTEKLAKDIQEYVKRTTAPYKYPRLIEFVADLPKSFSGKIKRGELREREMKRFEEESTDQ</sequence>
<organism evidence="7">
    <name type="scientific">bioreactor metagenome</name>
    <dbReference type="NCBI Taxonomy" id="1076179"/>
    <lineage>
        <taxon>unclassified sequences</taxon>
        <taxon>metagenomes</taxon>
        <taxon>ecological metagenomes</taxon>
    </lineage>
</organism>
<reference evidence="7" key="1">
    <citation type="submission" date="2019-08" db="EMBL/GenBank/DDBJ databases">
        <authorList>
            <person name="Kucharzyk K."/>
            <person name="Murdoch R.W."/>
            <person name="Higgins S."/>
            <person name="Loffler F."/>
        </authorList>
    </citation>
    <scope>NUCLEOTIDE SEQUENCE</scope>
</reference>
<keyword evidence="3" id="KW-0547">Nucleotide-binding</keyword>
<dbReference type="GO" id="GO:0003987">
    <property type="term" value="F:acetate-CoA ligase activity"/>
    <property type="evidence" value="ECO:0007669"/>
    <property type="project" value="UniProtKB-EC"/>
</dbReference>
<evidence type="ECO:0000259" key="6">
    <source>
        <dbReference type="Pfam" id="PF13193"/>
    </source>
</evidence>
<evidence type="ECO:0000256" key="4">
    <source>
        <dbReference type="ARBA" id="ARBA00022840"/>
    </source>
</evidence>
<dbReference type="InterPro" id="IPR000873">
    <property type="entry name" value="AMP-dep_synth/lig_dom"/>
</dbReference>
<proteinExistence type="inferred from homology"/>
<dbReference type="PANTHER" id="PTHR43605">
    <property type="entry name" value="ACYL-COENZYME A SYNTHETASE"/>
    <property type="match status" value="1"/>
</dbReference>
<dbReference type="Pfam" id="PF00501">
    <property type="entry name" value="AMP-binding"/>
    <property type="match status" value="1"/>
</dbReference>
<dbReference type="GO" id="GO:0005524">
    <property type="term" value="F:ATP binding"/>
    <property type="evidence" value="ECO:0007669"/>
    <property type="project" value="UniProtKB-KW"/>
</dbReference>
<dbReference type="InterPro" id="IPR045851">
    <property type="entry name" value="AMP-bd_C_sf"/>
</dbReference>
<dbReference type="PANTHER" id="PTHR43605:SF10">
    <property type="entry name" value="ACYL-COA SYNTHETASE MEDIUM CHAIN FAMILY MEMBER 3"/>
    <property type="match status" value="1"/>
</dbReference>
<dbReference type="EC" id="6.2.1.1" evidence="7"/>
<accession>A0A644UUX6</accession>
<dbReference type="GO" id="GO:0015645">
    <property type="term" value="F:fatty acid ligase activity"/>
    <property type="evidence" value="ECO:0007669"/>
    <property type="project" value="TreeGrafter"/>
</dbReference>
<comment type="similarity">
    <text evidence="1">Belongs to the ATP-dependent AMP-binding enzyme family.</text>
</comment>
<dbReference type="InterPro" id="IPR025110">
    <property type="entry name" value="AMP-bd_C"/>
</dbReference>
<dbReference type="Gene3D" id="3.40.50.12780">
    <property type="entry name" value="N-terminal domain of ligase-like"/>
    <property type="match status" value="1"/>
</dbReference>
<evidence type="ECO:0000256" key="3">
    <source>
        <dbReference type="ARBA" id="ARBA00022741"/>
    </source>
</evidence>
<keyword evidence="4" id="KW-0067">ATP-binding</keyword>
<evidence type="ECO:0000313" key="7">
    <source>
        <dbReference type="EMBL" id="MPL82661.1"/>
    </source>
</evidence>
<dbReference type="AlphaFoldDB" id="A0A644UUX6"/>
<protein>
    <submittedName>
        <fullName evidence="7">Acetyl-coenzyme A synthetase</fullName>
        <ecNumber evidence="7">6.2.1.1</ecNumber>
    </submittedName>
</protein>
<evidence type="ECO:0000259" key="5">
    <source>
        <dbReference type="Pfam" id="PF00501"/>
    </source>
</evidence>
<name>A0A644UUX6_9ZZZZ</name>
<dbReference type="EMBL" id="VSSQ01000165">
    <property type="protein sequence ID" value="MPL82661.1"/>
    <property type="molecule type" value="Genomic_DNA"/>
</dbReference>
<evidence type="ECO:0000256" key="1">
    <source>
        <dbReference type="ARBA" id="ARBA00006432"/>
    </source>
</evidence>
<dbReference type="SUPFAM" id="SSF56801">
    <property type="entry name" value="Acetyl-CoA synthetase-like"/>
    <property type="match status" value="1"/>
</dbReference>
<dbReference type="InterPro" id="IPR042099">
    <property type="entry name" value="ANL_N_sf"/>
</dbReference>
<dbReference type="FunFam" id="3.30.300.30:FF:000005">
    <property type="entry name" value="Acyl-coenzyme A synthetase ACSM5, mitochondrial"/>
    <property type="match status" value="1"/>
</dbReference>
<dbReference type="GO" id="GO:0006633">
    <property type="term" value="P:fatty acid biosynthetic process"/>
    <property type="evidence" value="ECO:0007669"/>
    <property type="project" value="TreeGrafter"/>
</dbReference>
<comment type="caution">
    <text evidence="7">The sequence shown here is derived from an EMBL/GenBank/DDBJ whole genome shotgun (WGS) entry which is preliminary data.</text>
</comment>
<gene>
    <name evidence="7" type="primary">acsA_8</name>
    <name evidence="7" type="ORF">SDC9_28610</name>
</gene>
<dbReference type="Gene3D" id="3.30.300.30">
    <property type="match status" value="1"/>
</dbReference>
<dbReference type="Pfam" id="PF13193">
    <property type="entry name" value="AMP-binding_C"/>
    <property type="match status" value="1"/>
</dbReference>
<dbReference type="GO" id="GO:0004321">
    <property type="term" value="F:fatty-acyl-CoA synthase activity"/>
    <property type="evidence" value="ECO:0007669"/>
    <property type="project" value="TreeGrafter"/>
</dbReference>
<dbReference type="GO" id="GO:0006637">
    <property type="term" value="P:acyl-CoA metabolic process"/>
    <property type="evidence" value="ECO:0007669"/>
    <property type="project" value="TreeGrafter"/>
</dbReference>
<keyword evidence="2 7" id="KW-0436">Ligase</keyword>
<feature type="domain" description="AMP-binding enzyme C-terminal" evidence="6">
    <location>
        <begin position="469"/>
        <end position="547"/>
    </location>
</feature>